<dbReference type="Gene3D" id="3.40.50.2300">
    <property type="match status" value="1"/>
</dbReference>
<dbReference type="CDD" id="cd00009">
    <property type="entry name" value="AAA"/>
    <property type="match status" value="1"/>
</dbReference>
<dbReference type="InterPro" id="IPR025943">
    <property type="entry name" value="Sigma_54_int_dom_ATP-bd_2"/>
</dbReference>
<evidence type="ECO:0000256" key="3">
    <source>
        <dbReference type="ARBA" id="ARBA00023015"/>
    </source>
</evidence>
<dbReference type="EMBL" id="CP005986">
    <property type="protein sequence ID" value="AIA55119.1"/>
    <property type="molecule type" value="Genomic_DNA"/>
</dbReference>
<proteinExistence type="predicted"/>
<dbReference type="GO" id="GO:0000160">
    <property type="term" value="P:phosphorelay signal transduction system"/>
    <property type="evidence" value="ECO:0007669"/>
    <property type="project" value="InterPro"/>
</dbReference>
<keyword evidence="2" id="KW-0067">ATP-binding</keyword>
<dbReference type="HOGENOM" id="CLU_000445_0_6_6"/>
<dbReference type="GO" id="GO:0005524">
    <property type="term" value="F:ATP binding"/>
    <property type="evidence" value="ECO:0007669"/>
    <property type="project" value="UniProtKB-KW"/>
</dbReference>
<dbReference type="KEGG" id="acz:Acaty_c1251"/>
<dbReference type="InterPro" id="IPR003593">
    <property type="entry name" value="AAA+_ATPase"/>
</dbReference>
<dbReference type="Pfam" id="PF00072">
    <property type="entry name" value="Response_reg"/>
    <property type="match status" value="1"/>
</dbReference>
<dbReference type="Gene3D" id="1.10.8.60">
    <property type="match status" value="1"/>
</dbReference>
<dbReference type="GO" id="GO:0006355">
    <property type="term" value="P:regulation of DNA-templated transcription"/>
    <property type="evidence" value="ECO:0007669"/>
    <property type="project" value="InterPro"/>
</dbReference>
<dbReference type="Gene3D" id="3.40.50.300">
    <property type="entry name" value="P-loop containing nucleotide triphosphate hydrolases"/>
    <property type="match status" value="1"/>
</dbReference>
<dbReference type="PANTHER" id="PTHR32071:SF21">
    <property type="entry name" value="TRANSCRIPTIONAL REGULATORY PROTEIN FLGR"/>
    <property type="match status" value="1"/>
</dbReference>
<dbReference type="FunFam" id="3.40.50.300:FF:000006">
    <property type="entry name" value="DNA-binding transcriptional regulator NtrC"/>
    <property type="match status" value="1"/>
</dbReference>
<keyword evidence="4" id="KW-0238">DNA-binding</keyword>
<dbReference type="SUPFAM" id="SSF46689">
    <property type="entry name" value="Homeodomain-like"/>
    <property type="match status" value="1"/>
</dbReference>
<dbReference type="RefSeq" id="WP_004871979.1">
    <property type="nucleotide sequence ID" value="NZ_CP005986.1"/>
</dbReference>
<dbReference type="SMART" id="SM00448">
    <property type="entry name" value="REC"/>
    <property type="match status" value="1"/>
</dbReference>
<dbReference type="Pfam" id="PF02954">
    <property type="entry name" value="HTH_8"/>
    <property type="match status" value="1"/>
</dbReference>
<protein>
    <submittedName>
        <fullName evidence="9">Flagellar regulatory protein FleQ</fullName>
    </submittedName>
</protein>
<keyword evidence="5" id="KW-0804">Transcription</keyword>
<reference evidence="9 10" key="1">
    <citation type="journal article" date="2009" name="J. Bacteriol.">
        <title>Draft genome sequence of the extremely acidophilic bacterium Acidithiobacillus caldus ATCC 51756 reveals metabolic versatility in the genus Acidithiobacillus.</title>
        <authorList>
            <person name="Valdes J."/>
            <person name="Quatrini R."/>
            <person name="Hallberg K."/>
            <person name="Dopson M."/>
            <person name="Valenzuela P.D."/>
            <person name="Holmes D.S."/>
        </authorList>
    </citation>
    <scope>NUCLEOTIDE SEQUENCE [LARGE SCALE GENOMIC DNA]</scope>
    <source>
        <strain evidence="10">ATCC 51756 / DSM 8584 / KU</strain>
    </source>
</reference>
<feature type="domain" description="Sigma-54 factor interaction" evidence="7">
    <location>
        <begin position="131"/>
        <end position="360"/>
    </location>
</feature>
<dbReference type="SMART" id="SM00382">
    <property type="entry name" value="AAA"/>
    <property type="match status" value="1"/>
</dbReference>
<dbReference type="PROSITE" id="PS00675">
    <property type="entry name" value="SIGMA54_INTERACT_1"/>
    <property type="match status" value="1"/>
</dbReference>
<dbReference type="InterPro" id="IPR001789">
    <property type="entry name" value="Sig_transdc_resp-reg_receiver"/>
</dbReference>
<dbReference type="PROSITE" id="PS50110">
    <property type="entry name" value="RESPONSE_REGULATORY"/>
    <property type="match status" value="1"/>
</dbReference>
<dbReference type="PROSITE" id="PS00688">
    <property type="entry name" value="SIGMA54_INTERACT_3"/>
    <property type="match status" value="1"/>
</dbReference>
<name>A0A059ZQE6_ACICK</name>
<keyword evidence="3" id="KW-0805">Transcription regulation</keyword>
<dbReference type="InterPro" id="IPR025944">
    <property type="entry name" value="Sigma_54_int_dom_CS"/>
</dbReference>
<feature type="modified residue" description="4-aspartylphosphate" evidence="6">
    <location>
        <position position="56"/>
    </location>
</feature>
<keyword evidence="9" id="KW-0966">Cell projection</keyword>
<sequence length="447" mass="49588">MGAAGARVLLVEDDVDFAEVLAEGLEEAGMEVQQAADGKEALNRLRDGQFDLILSDAQMQPMDGYGLLAALRAQPGHPPVVMMTAWGTIDEAVRALQNGAVDYLVKPFAMQELLTKLQRHERLQPGAELEPLAHSPVMLETLIKARRVAQTEASVLLTGESGVGKEVLARFIHRESNRAREPFVAVNCAAIPESLLEATLFGHEKGAFTGASQSSPGKFEQAQGGTLLLDEVTEMALPLQAKLLRVLQERELERVGGRRTIRLDVRVIATSNRDLRQAVSEGKFREDLYYRLQVIPLCVPPLRQRREDILPLAQRLLAKHCERMAIAPKSLDPEAQAVLLSYPWPGNVRELDNALQRAAIFSADTVIRSDDLGLEIRGTLDDARSEGSSRPILEDVRSRQEQETIVSVLRECRGSRNEAARRLGISPRTLRHKLQRYREMGRDLGDI</sequence>
<dbReference type="Proteomes" id="UP000005522">
    <property type="component" value="Chromosome"/>
</dbReference>
<dbReference type="Pfam" id="PF25601">
    <property type="entry name" value="AAA_lid_14"/>
    <property type="match status" value="1"/>
</dbReference>
<keyword evidence="6" id="KW-0597">Phosphoprotein</keyword>
<evidence type="ECO:0000313" key="9">
    <source>
        <dbReference type="EMBL" id="AIA55119.1"/>
    </source>
</evidence>
<evidence type="ECO:0000313" key="10">
    <source>
        <dbReference type="Proteomes" id="UP000005522"/>
    </source>
</evidence>
<dbReference type="InterPro" id="IPR002197">
    <property type="entry name" value="HTH_Fis"/>
</dbReference>
<evidence type="ECO:0000256" key="1">
    <source>
        <dbReference type="ARBA" id="ARBA00022741"/>
    </source>
</evidence>
<evidence type="ECO:0000259" key="8">
    <source>
        <dbReference type="PROSITE" id="PS50110"/>
    </source>
</evidence>
<dbReference type="PROSITE" id="PS00676">
    <property type="entry name" value="SIGMA54_INTERACT_2"/>
    <property type="match status" value="1"/>
</dbReference>
<dbReference type="eggNOG" id="COG2204">
    <property type="taxonomic scope" value="Bacteria"/>
</dbReference>
<keyword evidence="9" id="KW-0282">Flagellum</keyword>
<organism evidence="9 10">
    <name type="scientific">Acidithiobacillus caldus (strain ATCC 51756 / DSM 8584 / KU)</name>
    <dbReference type="NCBI Taxonomy" id="637389"/>
    <lineage>
        <taxon>Bacteria</taxon>
        <taxon>Pseudomonadati</taxon>
        <taxon>Pseudomonadota</taxon>
        <taxon>Acidithiobacillia</taxon>
        <taxon>Acidithiobacillales</taxon>
        <taxon>Acidithiobacillaceae</taxon>
        <taxon>Acidithiobacillus</taxon>
    </lineage>
</organism>
<dbReference type="PROSITE" id="PS50045">
    <property type="entry name" value="SIGMA54_INTERACT_4"/>
    <property type="match status" value="1"/>
</dbReference>
<dbReference type="InterPro" id="IPR011006">
    <property type="entry name" value="CheY-like_superfamily"/>
</dbReference>
<evidence type="ECO:0000256" key="6">
    <source>
        <dbReference type="PROSITE-ProRule" id="PRU00169"/>
    </source>
</evidence>
<keyword evidence="9" id="KW-0969">Cilium</keyword>
<dbReference type="PANTHER" id="PTHR32071">
    <property type="entry name" value="TRANSCRIPTIONAL REGULATORY PROTEIN"/>
    <property type="match status" value="1"/>
</dbReference>
<dbReference type="AlphaFoldDB" id="A0A059ZQE6"/>
<dbReference type="Pfam" id="PF00158">
    <property type="entry name" value="Sigma54_activat"/>
    <property type="match status" value="1"/>
</dbReference>
<dbReference type="GO" id="GO:0043565">
    <property type="term" value="F:sequence-specific DNA binding"/>
    <property type="evidence" value="ECO:0007669"/>
    <property type="project" value="InterPro"/>
</dbReference>
<dbReference type="Gene3D" id="1.10.10.60">
    <property type="entry name" value="Homeodomain-like"/>
    <property type="match status" value="1"/>
</dbReference>
<dbReference type="InterPro" id="IPR025662">
    <property type="entry name" value="Sigma_54_int_dom_ATP-bd_1"/>
</dbReference>
<dbReference type="SUPFAM" id="SSF52540">
    <property type="entry name" value="P-loop containing nucleoside triphosphate hydrolases"/>
    <property type="match status" value="1"/>
</dbReference>
<keyword evidence="1" id="KW-0547">Nucleotide-binding</keyword>
<accession>A0A059ZQE6</accession>
<feature type="domain" description="Response regulatory" evidence="8">
    <location>
        <begin position="7"/>
        <end position="121"/>
    </location>
</feature>
<dbReference type="CDD" id="cd00156">
    <property type="entry name" value="REC"/>
    <property type="match status" value="1"/>
</dbReference>
<gene>
    <name evidence="9" type="ORF">Acaty_c1251</name>
</gene>
<dbReference type="InterPro" id="IPR002078">
    <property type="entry name" value="Sigma_54_int"/>
</dbReference>
<dbReference type="PRINTS" id="PR01590">
    <property type="entry name" value="HTHFIS"/>
</dbReference>
<evidence type="ECO:0000256" key="5">
    <source>
        <dbReference type="ARBA" id="ARBA00023163"/>
    </source>
</evidence>
<dbReference type="InterPro" id="IPR009057">
    <property type="entry name" value="Homeodomain-like_sf"/>
</dbReference>
<evidence type="ECO:0000259" key="7">
    <source>
        <dbReference type="PROSITE" id="PS50045"/>
    </source>
</evidence>
<dbReference type="GeneID" id="92931459"/>
<evidence type="ECO:0000256" key="2">
    <source>
        <dbReference type="ARBA" id="ARBA00022840"/>
    </source>
</evidence>
<dbReference type="InterPro" id="IPR058031">
    <property type="entry name" value="AAA_lid_NorR"/>
</dbReference>
<dbReference type="SUPFAM" id="SSF52172">
    <property type="entry name" value="CheY-like"/>
    <property type="match status" value="1"/>
</dbReference>
<dbReference type="InterPro" id="IPR027417">
    <property type="entry name" value="P-loop_NTPase"/>
</dbReference>
<evidence type="ECO:0000256" key="4">
    <source>
        <dbReference type="ARBA" id="ARBA00023125"/>
    </source>
</evidence>